<dbReference type="GO" id="GO:0004497">
    <property type="term" value="F:monooxygenase activity"/>
    <property type="evidence" value="ECO:0007669"/>
    <property type="project" value="UniProtKB-KW"/>
</dbReference>
<dbReference type="InterPro" id="IPR017972">
    <property type="entry name" value="Cyt_P450_CS"/>
</dbReference>
<evidence type="ECO:0000256" key="6">
    <source>
        <dbReference type="ARBA" id="ARBA00022723"/>
    </source>
</evidence>
<dbReference type="PROSITE" id="PS00086">
    <property type="entry name" value="CYTOCHROME_P450"/>
    <property type="match status" value="1"/>
</dbReference>
<dbReference type="PANTHER" id="PTHR24291:SF189">
    <property type="entry name" value="CYTOCHROME P450 4C3-RELATED"/>
    <property type="match status" value="1"/>
</dbReference>
<dbReference type="SUPFAM" id="SSF48264">
    <property type="entry name" value="Cytochrome P450"/>
    <property type="match status" value="1"/>
</dbReference>
<dbReference type="PRINTS" id="PR00463">
    <property type="entry name" value="EP450I"/>
</dbReference>
<evidence type="ECO:0000313" key="15">
    <source>
        <dbReference type="EMBL" id="KAB7499156.1"/>
    </source>
</evidence>
<dbReference type="EMBL" id="SEYY01018644">
    <property type="protein sequence ID" value="KAB7499156.1"/>
    <property type="molecule type" value="Genomic_DNA"/>
</dbReference>
<evidence type="ECO:0000256" key="4">
    <source>
        <dbReference type="ARBA" id="ARBA00010617"/>
    </source>
</evidence>
<keyword evidence="7" id="KW-0256">Endoplasmic reticulum</keyword>
<keyword evidence="10 13" id="KW-0408">Iron</keyword>
<keyword evidence="5 13" id="KW-0349">Heme</keyword>
<dbReference type="InterPro" id="IPR050196">
    <property type="entry name" value="Cytochrome_P450_Monoox"/>
</dbReference>
<evidence type="ECO:0000256" key="13">
    <source>
        <dbReference type="PIRSR" id="PIRSR602401-1"/>
    </source>
</evidence>
<sequence>MVAGLGINNITQDFRLCIDPQNPVGERYDKRGKDFYFFNKHVIRGNRLPAIKHMLSIINKIPGPKTTFLLGNALELMGTPSENFKVASREFCNNSCGLSRTWIGLKPHLLIYKSSVAETVLNSQKFIEKSTDYFALHSWLGTGLLTSTGAKWHKRRKMLTPAFHFKILEDFVDIFNRQSQKLVKNLEAKCGGKPFNIFSYLTLCTLDIILESAMGRSINAQDNSNSDYVRAIYDMCSHVVEKQTRPWLQIGLIYKLLGYEKKEKECLKILHGFSYETIKERRKELKLLKNTKKTDDRFEKKRLAFLDMLLEYAEEHEALSDEDIREEVDTFMFEGHDTTAAALNWTLYLFGQYPEIQDKAYEEIESIFGKSDRDVTSSDIREMKYLECCIKEALRLFPSVPMFGRELKEDTEIGDYVVPAGTNVWILTYTLHRDPDVFSDPDAFIPERFFPENSVSRNPYAYVPFSAGPRNCIGQKFALMEEKVVLSTFLRKYKVKSLEKIKDLKLVGELILRPERETILKIFPRNEKRINPN</sequence>
<evidence type="ECO:0000256" key="5">
    <source>
        <dbReference type="ARBA" id="ARBA00022617"/>
    </source>
</evidence>
<dbReference type="FunFam" id="1.10.630.10:FF:000182">
    <property type="entry name" value="Cytochrome P450 3A4"/>
    <property type="match status" value="1"/>
</dbReference>
<name>A0A5N5SY66_9CRUS</name>
<dbReference type="Gene3D" id="1.10.630.10">
    <property type="entry name" value="Cytochrome P450"/>
    <property type="match status" value="1"/>
</dbReference>
<evidence type="ECO:0000256" key="9">
    <source>
        <dbReference type="ARBA" id="ARBA00023002"/>
    </source>
</evidence>
<evidence type="ECO:0000256" key="2">
    <source>
        <dbReference type="ARBA" id="ARBA00004174"/>
    </source>
</evidence>
<evidence type="ECO:0000256" key="11">
    <source>
        <dbReference type="ARBA" id="ARBA00023033"/>
    </source>
</evidence>
<evidence type="ECO:0000256" key="8">
    <source>
        <dbReference type="ARBA" id="ARBA00022848"/>
    </source>
</evidence>
<dbReference type="GO" id="GO:0005506">
    <property type="term" value="F:iron ion binding"/>
    <property type="evidence" value="ECO:0007669"/>
    <property type="project" value="InterPro"/>
</dbReference>
<keyword evidence="9 14" id="KW-0560">Oxidoreductase</keyword>
<evidence type="ECO:0000256" key="14">
    <source>
        <dbReference type="RuleBase" id="RU000461"/>
    </source>
</evidence>
<comment type="similarity">
    <text evidence="4 14">Belongs to the cytochrome P450 family.</text>
</comment>
<keyword evidence="16" id="KW-1185">Reference proteome</keyword>
<keyword evidence="11 14" id="KW-0503">Monooxygenase</keyword>
<comment type="subcellular location">
    <subcellularLocation>
        <location evidence="3">Endoplasmic reticulum membrane</location>
        <topology evidence="3">Peripheral membrane protein</topology>
    </subcellularLocation>
    <subcellularLocation>
        <location evidence="2">Microsome membrane</location>
        <topology evidence="2">Peripheral membrane protein</topology>
    </subcellularLocation>
</comment>
<evidence type="ECO:0000256" key="7">
    <source>
        <dbReference type="ARBA" id="ARBA00022824"/>
    </source>
</evidence>
<accession>A0A5N5SY66</accession>
<dbReference type="Proteomes" id="UP000326759">
    <property type="component" value="Unassembled WGS sequence"/>
</dbReference>
<protein>
    <submittedName>
        <fullName evidence="15">Cytochrome P450 4c3</fullName>
    </submittedName>
</protein>
<dbReference type="Pfam" id="PF00067">
    <property type="entry name" value="p450"/>
    <property type="match status" value="1"/>
</dbReference>
<dbReference type="OrthoDB" id="1470350at2759"/>
<dbReference type="InterPro" id="IPR001128">
    <property type="entry name" value="Cyt_P450"/>
</dbReference>
<evidence type="ECO:0000256" key="12">
    <source>
        <dbReference type="ARBA" id="ARBA00023136"/>
    </source>
</evidence>
<keyword evidence="12" id="KW-0472">Membrane</keyword>
<reference evidence="15 16" key="1">
    <citation type="journal article" date="2019" name="PLoS Biol.">
        <title>Sex chromosomes control vertical transmission of feminizing Wolbachia symbionts in an isopod.</title>
        <authorList>
            <person name="Becking T."/>
            <person name="Chebbi M.A."/>
            <person name="Giraud I."/>
            <person name="Moumen B."/>
            <person name="Laverre T."/>
            <person name="Caubet Y."/>
            <person name="Peccoud J."/>
            <person name="Gilbert C."/>
            <person name="Cordaux R."/>
        </authorList>
    </citation>
    <scope>NUCLEOTIDE SEQUENCE [LARGE SCALE GENOMIC DNA]</scope>
    <source>
        <strain evidence="15">ANa2</strain>
        <tissue evidence="15">Whole body excluding digestive tract and cuticle</tissue>
    </source>
</reference>
<keyword evidence="8" id="KW-0492">Microsome</keyword>
<comment type="cofactor">
    <cofactor evidence="1 13">
        <name>heme</name>
        <dbReference type="ChEBI" id="CHEBI:30413"/>
    </cofactor>
</comment>
<dbReference type="PRINTS" id="PR00385">
    <property type="entry name" value="P450"/>
</dbReference>
<gene>
    <name evidence="15" type="ORF">Anas_06629</name>
</gene>
<dbReference type="InterPro" id="IPR036396">
    <property type="entry name" value="Cyt_P450_sf"/>
</dbReference>
<dbReference type="PANTHER" id="PTHR24291">
    <property type="entry name" value="CYTOCHROME P450 FAMILY 4"/>
    <property type="match status" value="1"/>
</dbReference>
<evidence type="ECO:0000313" key="16">
    <source>
        <dbReference type="Proteomes" id="UP000326759"/>
    </source>
</evidence>
<comment type="caution">
    <text evidence="15">The sequence shown here is derived from an EMBL/GenBank/DDBJ whole genome shotgun (WGS) entry which is preliminary data.</text>
</comment>
<keyword evidence="6 13" id="KW-0479">Metal-binding</keyword>
<dbReference type="GO" id="GO:0020037">
    <property type="term" value="F:heme binding"/>
    <property type="evidence" value="ECO:0007669"/>
    <property type="project" value="InterPro"/>
</dbReference>
<dbReference type="InterPro" id="IPR002401">
    <property type="entry name" value="Cyt_P450_E_grp-I"/>
</dbReference>
<organism evidence="15 16">
    <name type="scientific">Armadillidium nasatum</name>
    <dbReference type="NCBI Taxonomy" id="96803"/>
    <lineage>
        <taxon>Eukaryota</taxon>
        <taxon>Metazoa</taxon>
        <taxon>Ecdysozoa</taxon>
        <taxon>Arthropoda</taxon>
        <taxon>Crustacea</taxon>
        <taxon>Multicrustacea</taxon>
        <taxon>Malacostraca</taxon>
        <taxon>Eumalacostraca</taxon>
        <taxon>Peracarida</taxon>
        <taxon>Isopoda</taxon>
        <taxon>Oniscidea</taxon>
        <taxon>Crinocheta</taxon>
        <taxon>Armadillidiidae</taxon>
        <taxon>Armadillidium</taxon>
    </lineage>
</organism>
<dbReference type="GO" id="GO:0005789">
    <property type="term" value="C:endoplasmic reticulum membrane"/>
    <property type="evidence" value="ECO:0007669"/>
    <property type="project" value="UniProtKB-SubCell"/>
</dbReference>
<dbReference type="AlphaFoldDB" id="A0A5N5SY66"/>
<evidence type="ECO:0000256" key="1">
    <source>
        <dbReference type="ARBA" id="ARBA00001971"/>
    </source>
</evidence>
<evidence type="ECO:0000256" key="3">
    <source>
        <dbReference type="ARBA" id="ARBA00004406"/>
    </source>
</evidence>
<feature type="binding site" description="axial binding residue" evidence="13">
    <location>
        <position position="472"/>
    </location>
    <ligand>
        <name>heme</name>
        <dbReference type="ChEBI" id="CHEBI:30413"/>
    </ligand>
    <ligandPart>
        <name>Fe</name>
        <dbReference type="ChEBI" id="CHEBI:18248"/>
    </ligandPart>
</feature>
<dbReference type="GO" id="GO:0016705">
    <property type="term" value="F:oxidoreductase activity, acting on paired donors, with incorporation or reduction of molecular oxygen"/>
    <property type="evidence" value="ECO:0007669"/>
    <property type="project" value="InterPro"/>
</dbReference>
<evidence type="ECO:0000256" key="10">
    <source>
        <dbReference type="ARBA" id="ARBA00023004"/>
    </source>
</evidence>
<proteinExistence type="inferred from homology"/>